<dbReference type="NCBIfam" id="TIGR01256">
    <property type="entry name" value="modA"/>
    <property type="match status" value="1"/>
</dbReference>
<feature type="binding site" evidence="5">
    <location>
        <position position="183"/>
    </location>
    <ligand>
        <name>molybdate</name>
        <dbReference type="ChEBI" id="CHEBI:36264"/>
    </ligand>
</feature>
<feature type="binding site" evidence="5">
    <location>
        <position position="138"/>
    </location>
    <ligand>
        <name>molybdate</name>
        <dbReference type="ChEBI" id="CHEBI:36264"/>
    </ligand>
</feature>
<evidence type="ECO:0000313" key="7">
    <source>
        <dbReference type="Proteomes" id="UP001139150"/>
    </source>
</evidence>
<dbReference type="Pfam" id="PF13531">
    <property type="entry name" value="SBP_bac_11"/>
    <property type="match status" value="1"/>
</dbReference>
<dbReference type="RefSeq" id="WP_250094718.1">
    <property type="nucleotide sequence ID" value="NZ_JAKRYL010000001.1"/>
</dbReference>
<dbReference type="Proteomes" id="UP001139150">
    <property type="component" value="Unassembled WGS sequence"/>
</dbReference>
<dbReference type="GO" id="GO:0046872">
    <property type="term" value="F:metal ion binding"/>
    <property type="evidence" value="ECO:0007669"/>
    <property type="project" value="UniProtKB-KW"/>
</dbReference>
<dbReference type="InterPro" id="IPR005950">
    <property type="entry name" value="ModA"/>
</dbReference>
<keyword evidence="4" id="KW-0732">Signal</keyword>
<keyword evidence="3 5" id="KW-0479">Metal-binding</keyword>
<dbReference type="FunFam" id="3.40.190.10:FF:000035">
    <property type="entry name" value="Molybdate ABC transporter substrate-binding protein"/>
    <property type="match status" value="1"/>
</dbReference>
<evidence type="ECO:0000313" key="6">
    <source>
        <dbReference type="EMBL" id="MCL7745612.1"/>
    </source>
</evidence>
<dbReference type="GO" id="GO:0015689">
    <property type="term" value="P:molybdate ion transport"/>
    <property type="evidence" value="ECO:0007669"/>
    <property type="project" value="InterPro"/>
</dbReference>
<dbReference type="PANTHER" id="PTHR30632:SF0">
    <property type="entry name" value="SULFATE-BINDING PROTEIN"/>
    <property type="match status" value="1"/>
</dbReference>
<evidence type="ECO:0000256" key="1">
    <source>
        <dbReference type="ARBA" id="ARBA00009175"/>
    </source>
</evidence>
<proteinExistence type="inferred from homology"/>
<accession>A0A9X1ZXR8</accession>
<comment type="similarity">
    <text evidence="1">Belongs to the bacterial solute-binding protein ModA family.</text>
</comment>
<evidence type="ECO:0000256" key="4">
    <source>
        <dbReference type="ARBA" id="ARBA00022729"/>
    </source>
</evidence>
<dbReference type="AlphaFoldDB" id="A0A9X1ZXR8"/>
<evidence type="ECO:0000256" key="2">
    <source>
        <dbReference type="ARBA" id="ARBA00022505"/>
    </source>
</evidence>
<dbReference type="PANTHER" id="PTHR30632">
    <property type="entry name" value="MOLYBDATE-BINDING PERIPLASMIC PROTEIN"/>
    <property type="match status" value="1"/>
</dbReference>
<dbReference type="EMBL" id="JAKRYL010000001">
    <property type="protein sequence ID" value="MCL7745612.1"/>
    <property type="molecule type" value="Genomic_DNA"/>
</dbReference>
<evidence type="ECO:0000256" key="5">
    <source>
        <dbReference type="PIRSR" id="PIRSR004846-1"/>
    </source>
</evidence>
<dbReference type="CDD" id="cd13537">
    <property type="entry name" value="PBP2_YvgL_like"/>
    <property type="match status" value="1"/>
</dbReference>
<dbReference type="SUPFAM" id="SSF53850">
    <property type="entry name" value="Periplasmic binding protein-like II"/>
    <property type="match status" value="1"/>
</dbReference>
<keyword evidence="7" id="KW-1185">Reference proteome</keyword>
<dbReference type="InterPro" id="IPR050682">
    <property type="entry name" value="ModA/WtpA"/>
</dbReference>
<protein>
    <submittedName>
        <fullName evidence="6">Molybdate ABC transporter substrate-binding protein</fullName>
    </submittedName>
</protein>
<feature type="binding site" evidence="5">
    <location>
        <position position="165"/>
    </location>
    <ligand>
        <name>molybdate</name>
        <dbReference type="ChEBI" id="CHEBI:36264"/>
    </ligand>
</feature>
<feature type="binding site" evidence="5">
    <location>
        <position position="58"/>
    </location>
    <ligand>
        <name>molybdate</name>
        <dbReference type="ChEBI" id="CHEBI:36264"/>
    </ligand>
</feature>
<gene>
    <name evidence="6" type="primary">modA</name>
    <name evidence="6" type="ORF">MF646_00620</name>
</gene>
<evidence type="ECO:0000256" key="3">
    <source>
        <dbReference type="ARBA" id="ARBA00022723"/>
    </source>
</evidence>
<dbReference type="InterPro" id="IPR041879">
    <property type="entry name" value="YvgL-like_PBP2"/>
</dbReference>
<feature type="binding site" evidence="5">
    <location>
        <position position="30"/>
    </location>
    <ligand>
        <name>molybdate</name>
        <dbReference type="ChEBI" id="CHEBI:36264"/>
    </ligand>
</feature>
<dbReference type="GO" id="GO:0030973">
    <property type="term" value="F:molybdate ion binding"/>
    <property type="evidence" value="ECO:0007669"/>
    <property type="project" value="TreeGrafter"/>
</dbReference>
<keyword evidence="2 5" id="KW-0500">Molybdenum</keyword>
<name>A0A9X1ZXR8_9BACI</name>
<dbReference type="GO" id="GO:1901359">
    <property type="term" value="F:tungstate binding"/>
    <property type="evidence" value="ECO:0007669"/>
    <property type="project" value="UniProtKB-ARBA"/>
</dbReference>
<comment type="caution">
    <text evidence="6">The sequence shown here is derived from an EMBL/GenBank/DDBJ whole genome shotgun (WGS) entry which is preliminary data.</text>
</comment>
<sequence length="249" mass="27694">MGCSSQEEGSSERDEAVGEDVEIIVSAAASLTEVLNDIKVSFEEEYPNINVTFNFGSSGALQQQIIQGAPVDVFFSAAEDKFEELVEQGFINEEDGVDLVGNQIVLVTIIDNEQIQSFDDLKQNAQTISIGTPESVPAGKYAKEMLENVDLWNEIENKIVFAKDVRQVLTYVETGNVDAGIVYHTDALISSKVNIVTEAEEGTHEPIIYPLGVINESEKRNESMIFYEYLQSEKSLQIFEEYGFLNLQK</sequence>
<organism evidence="6 7">
    <name type="scientific">Halalkalibacter alkaliphilus</name>
    <dbReference type="NCBI Taxonomy" id="2917993"/>
    <lineage>
        <taxon>Bacteria</taxon>
        <taxon>Bacillati</taxon>
        <taxon>Bacillota</taxon>
        <taxon>Bacilli</taxon>
        <taxon>Bacillales</taxon>
        <taxon>Bacillaceae</taxon>
        <taxon>Halalkalibacter</taxon>
    </lineage>
</organism>
<dbReference type="Gene3D" id="3.40.190.10">
    <property type="entry name" value="Periplasmic binding protein-like II"/>
    <property type="match status" value="2"/>
</dbReference>
<reference evidence="6" key="1">
    <citation type="submission" date="2022-02" db="EMBL/GenBank/DDBJ databases">
        <title>Halalkalibacter sp. nov. isolated from Lonar Lake, India.</title>
        <authorList>
            <person name="Joshi A."/>
            <person name="Thite S."/>
            <person name="Lodha T."/>
        </authorList>
    </citation>
    <scope>NUCLEOTIDE SEQUENCE</scope>
    <source>
        <strain evidence="6">MEB205</strain>
    </source>
</reference>
<dbReference type="PIRSF" id="PIRSF004846">
    <property type="entry name" value="ModA"/>
    <property type="match status" value="1"/>
</dbReference>